<dbReference type="Pfam" id="PF00034">
    <property type="entry name" value="Cytochrom_C"/>
    <property type="match status" value="1"/>
</dbReference>
<keyword evidence="5" id="KW-0472">Membrane</keyword>
<evidence type="ECO:0000313" key="7">
    <source>
        <dbReference type="EMBL" id="RLJ70963.1"/>
    </source>
</evidence>
<keyword evidence="8" id="KW-1185">Reference proteome</keyword>
<evidence type="ECO:0000256" key="5">
    <source>
        <dbReference type="SAM" id="Phobius"/>
    </source>
</evidence>
<keyword evidence="1 4" id="KW-0349">Heme</keyword>
<dbReference type="GO" id="GO:0020037">
    <property type="term" value="F:heme binding"/>
    <property type="evidence" value="ECO:0007669"/>
    <property type="project" value="InterPro"/>
</dbReference>
<accession>A0A497XW09</accession>
<evidence type="ECO:0000256" key="2">
    <source>
        <dbReference type="ARBA" id="ARBA00022723"/>
    </source>
</evidence>
<dbReference type="AlphaFoldDB" id="A0A497XW09"/>
<dbReference type="SUPFAM" id="SSF46626">
    <property type="entry name" value="Cytochrome c"/>
    <property type="match status" value="1"/>
</dbReference>
<dbReference type="PROSITE" id="PS51007">
    <property type="entry name" value="CYTC"/>
    <property type="match status" value="1"/>
</dbReference>
<dbReference type="OrthoDB" id="9809720at2"/>
<name>A0A497XW09_9AQUI</name>
<evidence type="ECO:0000256" key="3">
    <source>
        <dbReference type="ARBA" id="ARBA00023004"/>
    </source>
</evidence>
<dbReference type="GO" id="GO:0009055">
    <property type="term" value="F:electron transfer activity"/>
    <property type="evidence" value="ECO:0007669"/>
    <property type="project" value="InterPro"/>
</dbReference>
<keyword evidence="5" id="KW-0812">Transmembrane</keyword>
<dbReference type="Gene3D" id="1.10.760.10">
    <property type="entry name" value="Cytochrome c-like domain"/>
    <property type="match status" value="1"/>
</dbReference>
<keyword evidence="5" id="KW-1133">Transmembrane helix</keyword>
<feature type="transmembrane region" description="Helical" evidence="5">
    <location>
        <begin position="6"/>
        <end position="26"/>
    </location>
</feature>
<dbReference type="InterPro" id="IPR009056">
    <property type="entry name" value="Cyt_c-like_dom"/>
</dbReference>
<gene>
    <name evidence="7" type="ORF">BCF55_1252</name>
</gene>
<organism evidence="7 8">
    <name type="scientific">Hydrogenivirga caldilitoris</name>
    <dbReference type="NCBI Taxonomy" id="246264"/>
    <lineage>
        <taxon>Bacteria</taxon>
        <taxon>Pseudomonadati</taxon>
        <taxon>Aquificota</taxon>
        <taxon>Aquificia</taxon>
        <taxon>Aquificales</taxon>
        <taxon>Aquificaceae</taxon>
        <taxon>Hydrogenivirga</taxon>
    </lineage>
</organism>
<dbReference type="InterPro" id="IPR036909">
    <property type="entry name" value="Cyt_c-like_dom_sf"/>
</dbReference>
<dbReference type="GO" id="GO:0046872">
    <property type="term" value="F:metal ion binding"/>
    <property type="evidence" value="ECO:0007669"/>
    <property type="project" value="UniProtKB-KW"/>
</dbReference>
<keyword evidence="3 4" id="KW-0408">Iron</keyword>
<comment type="caution">
    <text evidence="7">The sequence shown here is derived from an EMBL/GenBank/DDBJ whole genome shotgun (WGS) entry which is preliminary data.</text>
</comment>
<dbReference type="EMBL" id="RCCJ01000001">
    <property type="protein sequence ID" value="RLJ70963.1"/>
    <property type="molecule type" value="Genomic_DNA"/>
</dbReference>
<evidence type="ECO:0000256" key="4">
    <source>
        <dbReference type="PROSITE-ProRule" id="PRU00433"/>
    </source>
</evidence>
<feature type="domain" description="Cytochrome c" evidence="6">
    <location>
        <begin position="111"/>
        <end position="206"/>
    </location>
</feature>
<keyword evidence="2 4" id="KW-0479">Metal-binding</keyword>
<feature type="transmembrane region" description="Helical" evidence="5">
    <location>
        <begin position="38"/>
        <end position="55"/>
    </location>
</feature>
<reference evidence="7 8" key="1">
    <citation type="submission" date="2018-10" db="EMBL/GenBank/DDBJ databases">
        <title>Genomic Encyclopedia of Archaeal and Bacterial Type Strains, Phase II (KMG-II): from individual species to whole genera.</title>
        <authorList>
            <person name="Goeker M."/>
        </authorList>
    </citation>
    <scope>NUCLEOTIDE SEQUENCE [LARGE SCALE GENOMIC DNA]</scope>
    <source>
        <strain evidence="7 8">DSM 16510</strain>
    </source>
</reference>
<proteinExistence type="predicted"/>
<dbReference type="RefSeq" id="WP_121011554.1">
    <property type="nucleotide sequence ID" value="NZ_RCCJ01000001.1"/>
</dbReference>
<sequence length="226" mass="25668">MDFGWLEVVIASLLLTLVGGTILTRGRSWLDPVFWKRFAIIGSLVMFVFLWILTFDTLSKTSVGTDRVPNPTVINKRIGYELNAEKGYFTPVILGDEPLFGKTYSEEEATALLVKGKLVIQSRNCMDCHTLLGNGAYYAPDLTKAWLDPKWEKIMIPMTGAKTREEAMVRFLMHPDRYATWTRRMPNLHLSEDEAKAVVAYLKWMSAINTNGFPDHFGNSKLVQLD</sequence>
<evidence type="ECO:0000259" key="6">
    <source>
        <dbReference type="PROSITE" id="PS51007"/>
    </source>
</evidence>
<evidence type="ECO:0000256" key="1">
    <source>
        <dbReference type="ARBA" id="ARBA00022617"/>
    </source>
</evidence>
<dbReference type="Proteomes" id="UP000267841">
    <property type="component" value="Unassembled WGS sequence"/>
</dbReference>
<protein>
    <submittedName>
        <fullName evidence="7">Nitric oxide reductase NorC subunit apoprotein</fullName>
    </submittedName>
</protein>
<evidence type="ECO:0000313" key="8">
    <source>
        <dbReference type="Proteomes" id="UP000267841"/>
    </source>
</evidence>